<dbReference type="OrthoDB" id="9815075at2"/>
<dbReference type="PANTHER" id="PTHR12289:SF41">
    <property type="entry name" value="FAILED AXON CONNECTIONS-RELATED"/>
    <property type="match status" value="1"/>
</dbReference>
<dbReference type="InterPro" id="IPR012336">
    <property type="entry name" value="Thioredoxin-like_fold"/>
</dbReference>
<dbReference type="AlphaFoldDB" id="A0A1X6ZF92"/>
<dbReference type="Gene3D" id="1.20.1050.10">
    <property type="match status" value="1"/>
</dbReference>
<dbReference type="Gene3D" id="3.40.30.10">
    <property type="entry name" value="Glutaredoxin"/>
    <property type="match status" value="1"/>
</dbReference>
<reference evidence="2 5" key="2">
    <citation type="submission" date="2018-03" db="EMBL/GenBank/DDBJ databases">
        <title>Genomic Encyclopedia of Archaeal and Bacterial Type Strains, Phase II (KMG-II): from individual species to whole genera.</title>
        <authorList>
            <person name="Goeker M."/>
        </authorList>
    </citation>
    <scope>NUCLEOTIDE SEQUENCE [LARGE SCALE GENOMIC DNA]</scope>
    <source>
        <strain evidence="2 5">DSM 29956</strain>
    </source>
</reference>
<dbReference type="EMBL" id="PYGB01000006">
    <property type="protein sequence ID" value="PSK86153.1"/>
    <property type="molecule type" value="Genomic_DNA"/>
</dbReference>
<dbReference type="InterPro" id="IPR050931">
    <property type="entry name" value="Mito_Protein_Transport_Metaxin"/>
</dbReference>
<dbReference type="InterPro" id="IPR036249">
    <property type="entry name" value="Thioredoxin-like_sf"/>
</dbReference>
<feature type="domain" description="Thioredoxin-like fold" evidence="1">
    <location>
        <begin position="20"/>
        <end position="113"/>
    </location>
</feature>
<evidence type="ECO:0000313" key="4">
    <source>
        <dbReference type="Proteomes" id="UP000193495"/>
    </source>
</evidence>
<evidence type="ECO:0000313" key="2">
    <source>
        <dbReference type="EMBL" id="PSK86153.1"/>
    </source>
</evidence>
<dbReference type="PANTHER" id="PTHR12289">
    <property type="entry name" value="METAXIN RELATED"/>
    <property type="match status" value="1"/>
</dbReference>
<dbReference type="GO" id="GO:0016740">
    <property type="term" value="F:transferase activity"/>
    <property type="evidence" value="ECO:0007669"/>
    <property type="project" value="UniProtKB-KW"/>
</dbReference>
<dbReference type="Proteomes" id="UP000240624">
    <property type="component" value="Unassembled WGS sequence"/>
</dbReference>
<gene>
    <name evidence="2" type="ORF">CLV79_106161</name>
    <name evidence="3" type="ORF">LOS8367_02219</name>
</gene>
<dbReference type="Pfam" id="PF17172">
    <property type="entry name" value="GST_N_4"/>
    <property type="match status" value="1"/>
</dbReference>
<dbReference type="EMBL" id="FWFY01000006">
    <property type="protein sequence ID" value="SLN49750.1"/>
    <property type="molecule type" value="Genomic_DNA"/>
</dbReference>
<evidence type="ECO:0000313" key="3">
    <source>
        <dbReference type="EMBL" id="SLN49750.1"/>
    </source>
</evidence>
<evidence type="ECO:0000259" key="1">
    <source>
        <dbReference type="Pfam" id="PF17172"/>
    </source>
</evidence>
<dbReference type="RefSeq" id="WP_085896566.1">
    <property type="nucleotide sequence ID" value="NZ_FWFY01000006.1"/>
</dbReference>
<proteinExistence type="predicted"/>
<sequence length="236" mass="25420">MTPATIYGFSPAFGLPTSGPFALKLLCWCALNGVPYEFAVENNPAKGPLKKSPWAVIDGETVADSDAIIALLARRHGIPPPVADTAPAAAGRGWKMAAEEGLHQIFEWELIMLPEGSAWFRELLRSEMSAPLAVLVHRMSRRSLGRQLHARGLVRLGPEQIAARGRDLLDALDLWLGVHDFVEGPAPGIADATMYGMLAPMLGWPMDTPVARHAKTLPAIGAWSDTIARRCGFAPA</sequence>
<dbReference type="GO" id="GO:0005737">
    <property type="term" value="C:cytoplasm"/>
    <property type="evidence" value="ECO:0007669"/>
    <property type="project" value="TreeGrafter"/>
</dbReference>
<evidence type="ECO:0000313" key="5">
    <source>
        <dbReference type="Proteomes" id="UP000240624"/>
    </source>
</evidence>
<dbReference type="Proteomes" id="UP000193495">
    <property type="component" value="Unassembled WGS sequence"/>
</dbReference>
<keyword evidence="5" id="KW-1185">Reference proteome</keyword>
<dbReference type="InterPro" id="IPR036282">
    <property type="entry name" value="Glutathione-S-Trfase_C_sf"/>
</dbReference>
<dbReference type="SUPFAM" id="SSF52833">
    <property type="entry name" value="Thioredoxin-like"/>
    <property type="match status" value="1"/>
</dbReference>
<reference evidence="3 4" key="1">
    <citation type="submission" date="2017-03" db="EMBL/GenBank/DDBJ databases">
        <authorList>
            <person name="Afonso C.L."/>
            <person name="Miller P.J."/>
            <person name="Scott M.A."/>
            <person name="Spackman E."/>
            <person name="Goraichik I."/>
            <person name="Dimitrov K.M."/>
            <person name="Suarez D.L."/>
            <person name="Swayne D.E."/>
        </authorList>
    </citation>
    <scope>NUCLEOTIDE SEQUENCE [LARGE SCALE GENOMIC DNA]</scope>
    <source>
        <strain evidence="3 4">CECT 8367</strain>
    </source>
</reference>
<accession>A0A1X6ZF92</accession>
<protein>
    <submittedName>
        <fullName evidence="2">Glutathione S-transferase</fullName>
    </submittedName>
</protein>
<organism evidence="3 4">
    <name type="scientific">Limimaricola soesokkakensis</name>
    <dbReference type="NCBI Taxonomy" id="1343159"/>
    <lineage>
        <taxon>Bacteria</taxon>
        <taxon>Pseudomonadati</taxon>
        <taxon>Pseudomonadota</taxon>
        <taxon>Alphaproteobacteria</taxon>
        <taxon>Rhodobacterales</taxon>
        <taxon>Paracoccaceae</taxon>
        <taxon>Limimaricola</taxon>
    </lineage>
</organism>
<keyword evidence="2" id="KW-0808">Transferase</keyword>
<name>A0A1X6ZF92_9RHOB</name>
<dbReference type="SUPFAM" id="SSF47616">
    <property type="entry name" value="GST C-terminal domain-like"/>
    <property type="match status" value="1"/>
</dbReference>